<proteinExistence type="predicted"/>
<dbReference type="Proteomes" id="UP001164539">
    <property type="component" value="Chromosome 12"/>
</dbReference>
<evidence type="ECO:0000313" key="1">
    <source>
        <dbReference type="EMBL" id="KAJ4704791.1"/>
    </source>
</evidence>
<name>A0ACC1X090_MELAZ</name>
<comment type="caution">
    <text evidence="1">The sequence shown here is derived from an EMBL/GenBank/DDBJ whole genome shotgun (WGS) entry which is preliminary data.</text>
</comment>
<organism evidence="1 2">
    <name type="scientific">Melia azedarach</name>
    <name type="common">Chinaberry tree</name>
    <dbReference type="NCBI Taxonomy" id="155640"/>
    <lineage>
        <taxon>Eukaryota</taxon>
        <taxon>Viridiplantae</taxon>
        <taxon>Streptophyta</taxon>
        <taxon>Embryophyta</taxon>
        <taxon>Tracheophyta</taxon>
        <taxon>Spermatophyta</taxon>
        <taxon>Magnoliopsida</taxon>
        <taxon>eudicotyledons</taxon>
        <taxon>Gunneridae</taxon>
        <taxon>Pentapetalae</taxon>
        <taxon>rosids</taxon>
        <taxon>malvids</taxon>
        <taxon>Sapindales</taxon>
        <taxon>Meliaceae</taxon>
        <taxon>Melia</taxon>
    </lineage>
</organism>
<keyword evidence="1" id="KW-0689">Ribosomal protein</keyword>
<sequence length="216" mass="24441">MSLLRNAIKSSVSLRAIKPSHGFPSLLRELPRRFSTETEAPPPPHVEDSFIDPFLQTPREGLAYGRLTGISTHTLKSDVINLLEGCNLTPDDVKVSYTRNYMPTAMMLQFPSHNAFSNAFRAIAKKNRLYRLEKVDRLEWDKIMPYDGKTILLQGIPKNALAEDVERLLSGCEFEASSIQMFLRPGYPAKMAIVHFLSRTQAMNAFIMKNRGLLSQ</sequence>
<keyword evidence="1" id="KW-0687">Ribonucleoprotein</keyword>
<accession>A0ACC1X090</accession>
<protein>
    <submittedName>
        <fullName evidence="1">Ribosomal protein S24e family protein</fullName>
    </submittedName>
</protein>
<gene>
    <name evidence="1" type="ORF">OWV82_021650</name>
</gene>
<reference evidence="1 2" key="1">
    <citation type="journal article" date="2023" name="Science">
        <title>Complex scaffold remodeling in plant triterpene biosynthesis.</title>
        <authorList>
            <person name="De La Pena R."/>
            <person name="Hodgson H."/>
            <person name="Liu J.C."/>
            <person name="Stephenson M.J."/>
            <person name="Martin A.C."/>
            <person name="Owen C."/>
            <person name="Harkess A."/>
            <person name="Leebens-Mack J."/>
            <person name="Jimenez L.E."/>
            <person name="Osbourn A."/>
            <person name="Sattely E.S."/>
        </authorList>
    </citation>
    <scope>NUCLEOTIDE SEQUENCE [LARGE SCALE GENOMIC DNA]</scope>
    <source>
        <strain evidence="2">cv. JPN11</strain>
        <tissue evidence="1">Leaf</tissue>
    </source>
</reference>
<dbReference type="EMBL" id="CM051405">
    <property type="protein sequence ID" value="KAJ4704791.1"/>
    <property type="molecule type" value="Genomic_DNA"/>
</dbReference>
<keyword evidence="2" id="KW-1185">Reference proteome</keyword>
<evidence type="ECO:0000313" key="2">
    <source>
        <dbReference type="Proteomes" id="UP001164539"/>
    </source>
</evidence>